<dbReference type="SMART" id="SM00184">
    <property type="entry name" value="RING"/>
    <property type="match status" value="1"/>
</dbReference>
<dbReference type="InParanoid" id="A0A0D2WL43"/>
<evidence type="ECO:0000256" key="3">
    <source>
        <dbReference type="ARBA" id="ARBA00022833"/>
    </source>
</evidence>
<dbReference type="PROSITE" id="PS00518">
    <property type="entry name" value="ZF_RING_1"/>
    <property type="match status" value="1"/>
</dbReference>
<dbReference type="Proteomes" id="UP000008743">
    <property type="component" value="Unassembled WGS sequence"/>
</dbReference>
<reference evidence="8" key="1">
    <citation type="submission" date="2011-02" db="EMBL/GenBank/DDBJ databases">
        <title>The Genome Sequence of Capsaspora owczarzaki ATCC 30864.</title>
        <authorList>
            <person name="Russ C."/>
            <person name="Cuomo C."/>
            <person name="Burger G."/>
            <person name="Gray M.W."/>
            <person name="Holland P.W.H."/>
            <person name="King N."/>
            <person name="Lang F.B.F."/>
            <person name="Roger A.J."/>
            <person name="Ruiz-Trillo I."/>
            <person name="Young S.K."/>
            <person name="Zeng Q."/>
            <person name="Gargeya S."/>
            <person name="Alvarado L."/>
            <person name="Berlin A."/>
            <person name="Chapman S.B."/>
            <person name="Chen Z."/>
            <person name="Freedman E."/>
            <person name="Gellesch M."/>
            <person name="Goldberg J."/>
            <person name="Griggs A."/>
            <person name="Gujja S."/>
            <person name="Heilman E."/>
            <person name="Heiman D."/>
            <person name="Howarth C."/>
            <person name="Mehta T."/>
            <person name="Neiman D."/>
            <person name="Pearson M."/>
            <person name="Roberts A."/>
            <person name="Saif S."/>
            <person name="Shea T."/>
            <person name="Shenoy N."/>
            <person name="Sisk P."/>
            <person name="Stolte C."/>
            <person name="Sykes S."/>
            <person name="White J."/>
            <person name="Yandava C."/>
            <person name="Haas B."/>
            <person name="Nusbaum C."/>
            <person name="Birren B."/>
        </authorList>
    </citation>
    <scope>NUCLEOTIDE SEQUENCE</scope>
    <source>
        <strain evidence="8">ATCC 30864</strain>
    </source>
</reference>
<gene>
    <name evidence="7" type="ORF">CAOG_002356</name>
</gene>
<feature type="region of interest" description="Disordered" evidence="5">
    <location>
        <begin position="1"/>
        <end position="22"/>
    </location>
</feature>
<evidence type="ECO:0000256" key="4">
    <source>
        <dbReference type="PROSITE-ProRule" id="PRU00175"/>
    </source>
</evidence>
<evidence type="ECO:0000259" key="6">
    <source>
        <dbReference type="PROSITE" id="PS50089"/>
    </source>
</evidence>
<proteinExistence type="predicted"/>
<dbReference type="PROSITE" id="PS50089">
    <property type="entry name" value="ZF_RING_2"/>
    <property type="match status" value="1"/>
</dbReference>
<name>A0A0D2WL43_CAPO3</name>
<keyword evidence="1" id="KW-0479">Metal-binding</keyword>
<dbReference type="InterPro" id="IPR001841">
    <property type="entry name" value="Znf_RING"/>
</dbReference>
<dbReference type="OrthoDB" id="1630758at2759"/>
<sequence>MGPAHPADRRHQRTVRENETKHPAKKSCDTALWCDVGSASTLLFAQCNALIMHSTDLVLVHVCVCVCGRGVDCSLSFAVCGYAGIAVWLPTDNLGSCLAYASRAGLQHSVQFDVGKTHEEAMHEYSKLWRSFLRIRCRRVATDTMQAEDVKLLSLKTFCRLAQIIEQQCAENVGRRSSSPRQPHGIDALHTRADASHTSPQSLNADAFLSVAAESGPSGDPNHAMGLNASLLFSSYVVDSVVISLDTPEGRDWSCSVCAKEDFCDRSHPSSFVTKNTLYPLCDRPSMVAASLDPSEFVPVDDLDDCIVCFETRVDEVMPCAHAYCHSCVEKLMIWTRTCPLCRTPLVEADGFQLVDGPTDLELGSFILDAAEAI</sequence>
<evidence type="ECO:0000313" key="8">
    <source>
        <dbReference type="Proteomes" id="UP000008743"/>
    </source>
</evidence>
<protein>
    <recommendedName>
        <fullName evidence="6">RING-type domain-containing protein</fullName>
    </recommendedName>
</protein>
<evidence type="ECO:0000256" key="5">
    <source>
        <dbReference type="SAM" id="MobiDB-lite"/>
    </source>
</evidence>
<keyword evidence="8" id="KW-1185">Reference proteome</keyword>
<keyword evidence="2 4" id="KW-0863">Zinc-finger</keyword>
<dbReference type="GO" id="GO:0008270">
    <property type="term" value="F:zinc ion binding"/>
    <property type="evidence" value="ECO:0007669"/>
    <property type="project" value="UniProtKB-KW"/>
</dbReference>
<dbReference type="SUPFAM" id="SSF57850">
    <property type="entry name" value="RING/U-box"/>
    <property type="match status" value="1"/>
</dbReference>
<accession>A0A0D2WL43</accession>
<feature type="domain" description="RING-type" evidence="6">
    <location>
        <begin position="306"/>
        <end position="343"/>
    </location>
</feature>
<dbReference type="EMBL" id="KE346362">
    <property type="protein sequence ID" value="KJE91185.1"/>
    <property type="molecule type" value="Genomic_DNA"/>
</dbReference>
<evidence type="ECO:0000256" key="2">
    <source>
        <dbReference type="ARBA" id="ARBA00022771"/>
    </source>
</evidence>
<dbReference type="AlphaFoldDB" id="A0A0D2WL43"/>
<dbReference type="STRING" id="595528.A0A0D2WL43"/>
<evidence type="ECO:0000256" key="1">
    <source>
        <dbReference type="ARBA" id="ARBA00022723"/>
    </source>
</evidence>
<dbReference type="Pfam" id="PF13920">
    <property type="entry name" value="zf-C3HC4_3"/>
    <property type="match status" value="1"/>
</dbReference>
<keyword evidence="3" id="KW-0862">Zinc</keyword>
<dbReference type="InterPro" id="IPR013083">
    <property type="entry name" value="Znf_RING/FYVE/PHD"/>
</dbReference>
<dbReference type="InterPro" id="IPR017907">
    <property type="entry name" value="Znf_RING_CS"/>
</dbReference>
<dbReference type="Gene3D" id="3.30.40.10">
    <property type="entry name" value="Zinc/RING finger domain, C3HC4 (zinc finger)"/>
    <property type="match status" value="1"/>
</dbReference>
<evidence type="ECO:0000313" key="7">
    <source>
        <dbReference type="EMBL" id="KJE91185.1"/>
    </source>
</evidence>
<organism evidence="7 8">
    <name type="scientific">Capsaspora owczarzaki (strain ATCC 30864)</name>
    <dbReference type="NCBI Taxonomy" id="595528"/>
    <lineage>
        <taxon>Eukaryota</taxon>
        <taxon>Filasterea</taxon>
        <taxon>Capsaspora</taxon>
    </lineage>
</organism>